<sequence length="71" mass="7465">MIPAKKCQNHGGYIRSSQPSSLAHESGTLTTHAISSTLTAVVAIKGPTVTATETSTATIVPFWLAQCSFLF</sequence>
<evidence type="ECO:0000313" key="2">
    <source>
        <dbReference type="EMBL" id="JAD55545.1"/>
    </source>
</evidence>
<protein>
    <submittedName>
        <fullName evidence="2">Uncharacterized protein</fullName>
    </submittedName>
</protein>
<dbReference type="AlphaFoldDB" id="A0A0A9B309"/>
<proteinExistence type="predicted"/>
<organism evidence="2">
    <name type="scientific">Arundo donax</name>
    <name type="common">Giant reed</name>
    <name type="synonym">Donax arundinaceus</name>
    <dbReference type="NCBI Taxonomy" id="35708"/>
    <lineage>
        <taxon>Eukaryota</taxon>
        <taxon>Viridiplantae</taxon>
        <taxon>Streptophyta</taxon>
        <taxon>Embryophyta</taxon>
        <taxon>Tracheophyta</taxon>
        <taxon>Spermatophyta</taxon>
        <taxon>Magnoliopsida</taxon>
        <taxon>Liliopsida</taxon>
        <taxon>Poales</taxon>
        <taxon>Poaceae</taxon>
        <taxon>PACMAD clade</taxon>
        <taxon>Arundinoideae</taxon>
        <taxon>Arundineae</taxon>
        <taxon>Arundo</taxon>
    </lineage>
</organism>
<name>A0A0A9B309_ARUDO</name>
<evidence type="ECO:0000256" key="1">
    <source>
        <dbReference type="SAM" id="MobiDB-lite"/>
    </source>
</evidence>
<dbReference type="EMBL" id="GBRH01242350">
    <property type="protein sequence ID" value="JAD55545.1"/>
    <property type="molecule type" value="Transcribed_RNA"/>
</dbReference>
<feature type="region of interest" description="Disordered" evidence="1">
    <location>
        <begin position="1"/>
        <end position="26"/>
    </location>
</feature>
<accession>A0A0A9B309</accession>
<reference evidence="2" key="1">
    <citation type="submission" date="2014-09" db="EMBL/GenBank/DDBJ databases">
        <authorList>
            <person name="Magalhaes I.L.F."/>
            <person name="Oliveira U."/>
            <person name="Santos F.R."/>
            <person name="Vidigal T.H.D.A."/>
            <person name="Brescovit A.D."/>
            <person name="Santos A.J."/>
        </authorList>
    </citation>
    <scope>NUCLEOTIDE SEQUENCE</scope>
    <source>
        <tissue evidence="2">Shoot tissue taken approximately 20 cm above the soil surface</tissue>
    </source>
</reference>
<feature type="compositionally biased region" description="Polar residues" evidence="1">
    <location>
        <begin position="15"/>
        <end position="26"/>
    </location>
</feature>
<reference evidence="2" key="2">
    <citation type="journal article" date="2015" name="Data Brief">
        <title>Shoot transcriptome of the giant reed, Arundo donax.</title>
        <authorList>
            <person name="Barrero R.A."/>
            <person name="Guerrero F.D."/>
            <person name="Moolhuijzen P."/>
            <person name="Goolsby J.A."/>
            <person name="Tidwell J."/>
            <person name="Bellgard S.E."/>
            <person name="Bellgard M.I."/>
        </authorList>
    </citation>
    <scope>NUCLEOTIDE SEQUENCE</scope>
    <source>
        <tissue evidence="2">Shoot tissue taken approximately 20 cm above the soil surface</tissue>
    </source>
</reference>